<feature type="domain" description="PAC" evidence="1">
    <location>
        <begin position="15"/>
        <end position="68"/>
    </location>
</feature>
<dbReference type="SMART" id="SM00086">
    <property type="entry name" value="PAC"/>
    <property type="match status" value="1"/>
</dbReference>
<dbReference type="PANTHER" id="PTHR46663">
    <property type="entry name" value="DIGUANYLATE CYCLASE DGCT-RELATED"/>
    <property type="match status" value="1"/>
</dbReference>
<dbReference type="PROSITE" id="PS50113">
    <property type="entry name" value="PAC"/>
    <property type="match status" value="1"/>
</dbReference>
<dbReference type="Gene3D" id="3.30.70.270">
    <property type="match status" value="1"/>
</dbReference>
<dbReference type="NCBIfam" id="TIGR00254">
    <property type="entry name" value="GGDEF"/>
    <property type="match status" value="1"/>
</dbReference>
<dbReference type="Proteomes" id="UP000295560">
    <property type="component" value="Unassembled WGS sequence"/>
</dbReference>
<reference evidence="3 4" key="1">
    <citation type="submission" date="2019-03" db="EMBL/GenBank/DDBJ databases">
        <title>Sequencing the genomes of 1000 actinobacteria strains.</title>
        <authorList>
            <person name="Klenk H.-P."/>
        </authorList>
    </citation>
    <scope>NUCLEOTIDE SEQUENCE [LARGE SCALE GENOMIC DNA]</scope>
    <source>
        <strain evidence="3 4">DSM 44969</strain>
    </source>
</reference>
<dbReference type="InterPro" id="IPR000160">
    <property type="entry name" value="GGDEF_dom"/>
</dbReference>
<dbReference type="SMART" id="SM00267">
    <property type="entry name" value="GGDEF"/>
    <property type="match status" value="1"/>
</dbReference>
<dbReference type="Gene3D" id="3.30.450.20">
    <property type="entry name" value="PAS domain"/>
    <property type="match status" value="1"/>
</dbReference>
<dbReference type="InterPro" id="IPR029787">
    <property type="entry name" value="Nucleotide_cyclase"/>
</dbReference>
<feature type="non-terminal residue" evidence="3">
    <location>
        <position position="1"/>
    </location>
</feature>
<feature type="domain" description="GGDEF" evidence="2">
    <location>
        <begin position="101"/>
        <end position="242"/>
    </location>
</feature>
<evidence type="ECO:0000313" key="3">
    <source>
        <dbReference type="EMBL" id="TCK19824.1"/>
    </source>
</evidence>
<dbReference type="EMBL" id="SMFZ01000002">
    <property type="protein sequence ID" value="TCK19824.1"/>
    <property type="molecule type" value="Genomic_DNA"/>
</dbReference>
<comment type="caution">
    <text evidence="3">The sequence shown here is derived from an EMBL/GenBank/DDBJ whole genome shotgun (WGS) entry which is preliminary data.</text>
</comment>
<dbReference type="InterPro" id="IPR043128">
    <property type="entry name" value="Rev_trsase/Diguanyl_cyclase"/>
</dbReference>
<dbReference type="CDD" id="cd01949">
    <property type="entry name" value="GGDEF"/>
    <property type="match status" value="1"/>
</dbReference>
<gene>
    <name evidence="3" type="ORF">EV378_3767</name>
</gene>
<dbReference type="AlphaFoldDB" id="A0A4R1HCR5"/>
<accession>A0A4R1HCR5</accession>
<dbReference type="SUPFAM" id="SSF55785">
    <property type="entry name" value="PYP-like sensor domain (PAS domain)"/>
    <property type="match status" value="1"/>
</dbReference>
<protein>
    <submittedName>
        <fullName evidence="3">Diguanylate cyclase (GGDEF)-like protein</fullName>
    </submittedName>
</protein>
<proteinExistence type="predicted"/>
<dbReference type="InterPro" id="IPR035965">
    <property type="entry name" value="PAS-like_dom_sf"/>
</dbReference>
<dbReference type="InterPro" id="IPR052163">
    <property type="entry name" value="DGC-Regulatory_Protein"/>
</dbReference>
<evidence type="ECO:0000313" key="4">
    <source>
        <dbReference type="Proteomes" id="UP000295560"/>
    </source>
</evidence>
<dbReference type="InterPro" id="IPR001610">
    <property type="entry name" value="PAC"/>
</dbReference>
<dbReference type="InterPro" id="IPR000700">
    <property type="entry name" value="PAS-assoc_C"/>
</dbReference>
<dbReference type="RefSeq" id="WP_132428120.1">
    <property type="nucleotide sequence ID" value="NZ_SMFZ01000002.1"/>
</dbReference>
<dbReference type="OrthoDB" id="23692at2"/>
<dbReference type="Pfam" id="PF00990">
    <property type="entry name" value="GGDEF"/>
    <property type="match status" value="1"/>
</dbReference>
<sequence>ATDDAAALLRDGEVRTVRVRMSNDRGDLRWMSRRVTPFTRDRDGRVVQLLGVARDVTDVVEVEQRLTDAANRDPLTGLLNRRALLDRLGVVVARASDTDAAPTPVLFCDLDGFKAVNDSLGHAAGDQLLTTVAQRIVASLREGDTPARAGGDEFVLLLEPRMSRPAETRADVLGRARIVARRILEAVSRPVEVQGTRLAVTISIGIALVRPGIGPGEVLRDADAAMYRAKSTGKNRLHVFEVAPERNRPDRA</sequence>
<organism evidence="3 4">
    <name type="scientific">Pseudonocardia endophytica</name>
    <dbReference type="NCBI Taxonomy" id="401976"/>
    <lineage>
        <taxon>Bacteria</taxon>
        <taxon>Bacillati</taxon>
        <taxon>Actinomycetota</taxon>
        <taxon>Actinomycetes</taxon>
        <taxon>Pseudonocardiales</taxon>
        <taxon>Pseudonocardiaceae</taxon>
        <taxon>Pseudonocardia</taxon>
    </lineage>
</organism>
<dbReference type="PROSITE" id="PS50887">
    <property type="entry name" value="GGDEF"/>
    <property type="match status" value="1"/>
</dbReference>
<dbReference type="SUPFAM" id="SSF55073">
    <property type="entry name" value="Nucleotide cyclase"/>
    <property type="match status" value="1"/>
</dbReference>
<evidence type="ECO:0000259" key="1">
    <source>
        <dbReference type="PROSITE" id="PS50113"/>
    </source>
</evidence>
<name>A0A4R1HCR5_PSEEN</name>
<keyword evidence="4" id="KW-1185">Reference proteome</keyword>
<dbReference type="PANTHER" id="PTHR46663:SF4">
    <property type="entry name" value="DIGUANYLATE CYCLASE DGCT-RELATED"/>
    <property type="match status" value="1"/>
</dbReference>
<evidence type="ECO:0000259" key="2">
    <source>
        <dbReference type="PROSITE" id="PS50887"/>
    </source>
</evidence>